<organism evidence="1 2">
    <name type="scientific">Amycolatopsis alkalitolerans</name>
    <dbReference type="NCBI Taxonomy" id="2547244"/>
    <lineage>
        <taxon>Bacteria</taxon>
        <taxon>Bacillati</taxon>
        <taxon>Actinomycetota</taxon>
        <taxon>Actinomycetes</taxon>
        <taxon>Pseudonocardiales</taxon>
        <taxon>Pseudonocardiaceae</taxon>
        <taxon>Amycolatopsis</taxon>
    </lineage>
</organism>
<protein>
    <submittedName>
        <fullName evidence="1">Uncharacterized protein</fullName>
    </submittedName>
</protein>
<evidence type="ECO:0000313" key="2">
    <source>
        <dbReference type="Proteomes" id="UP000305546"/>
    </source>
</evidence>
<gene>
    <name evidence="1" type="ORF">FG385_19225</name>
</gene>
<sequence>MDEQSSPLSTGTRVTYTVRSECLRGTVAGRPIFDQYTMAVWVPVQPDGASADVEPRLVRKESIIEVAAER</sequence>
<accession>A0A5C4LXA7</accession>
<evidence type="ECO:0000313" key="1">
    <source>
        <dbReference type="EMBL" id="TNC24186.1"/>
    </source>
</evidence>
<reference evidence="1 2" key="1">
    <citation type="submission" date="2019-06" db="EMBL/GenBank/DDBJ databases">
        <title>Amycolatopsis alkalitolerans sp. nov., isolated from Gastrodia elata Blume.</title>
        <authorList>
            <person name="Narsing Rao M.P."/>
            <person name="Li W.J."/>
        </authorList>
    </citation>
    <scope>NUCLEOTIDE SEQUENCE [LARGE SCALE GENOMIC DNA]</scope>
    <source>
        <strain evidence="1 2">SYSUP0005</strain>
    </source>
</reference>
<comment type="caution">
    <text evidence="1">The sequence shown here is derived from an EMBL/GenBank/DDBJ whole genome shotgun (WGS) entry which is preliminary data.</text>
</comment>
<dbReference type="OrthoDB" id="3636257at2"/>
<dbReference type="AlphaFoldDB" id="A0A5C4LXA7"/>
<proteinExistence type="predicted"/>
<dbReference type="RefSeq" id="WP_139098139.1">
    <property type="nucleotide sequence ID" value="NZ_VDFW01000016.1"/>
</dbReference>
<name>A0A5C4LXA7_9PSEU</name>
<dbReference type="EMBL" id="VDFW01000016">
    <property type="protein sequence ID" value="TNC24186.1"/>
    <property type="molecule type" value="Genomic_DNA"/>
</dbReference>
<dbReference type="Proteomes" id="UP000305546">
    <property type="component" value="Unassembled WGS sequence"/>
</dbReference>
<keyword evidence="2" id="KW-1185">Reference proteome</keyword>